<feature type="repeat" description="PPR" evidence="2">
    <location>
        <begin position="131"/>
        <end position="166"/>
    </location>
</feature>
<dbReference type="PROSITE" id="PS51375">
    <property type="entry name" value="PPR"/>
    <property type="match status" value="4"/>
</dbReference>
<dbReference type="InterPro" id="IPR046960">
    <property type="entry name" value="PPR_At4g14850-like_plant"/>
</dbReference>
<keyword evidence="4" id="KW-1185">Reference proteome</keyword>
<dbReference type="NCBIfam" id="TIGR00756">
    <property type="entry name" value="PPR"/>
    <property type="match status" value="3"/>
</dbReference>
<dbReference type="Pfam" id="PF01535">
    <property type="entry name" value="PPR"/>
    <property type="match status" value="3"/>
</dbReference>
<dbReference type="PANTHER" id="PTHR47926:SF533">
    <property type="entry name" value="DYW DOMAIN-CONTAINING PROTEIN"/>
    <property type="match status" value="1"/>
</dbReference>
<dbReference type="SUPFAM" id="SSF48452">
    <property type="entry name" value="TPR-like"/>
    <property type="match status" value="1"/>
</dbReference>
<dbReference type="Proteomes" id="UP000825935">
    <property type="component" value="Chromosome 11"/>
</dbReference>
<evidence type="ECO:0000313" key="3">
    <source>
        <dbReference type="EMBL" id="KAH7426128.1"/>
    </source>
</evidence>
<dbReference type="OMA" id="ISMISAC"/>
<evidence type="ECO:0000313" key="4">
    <source>
        <dbReference type="Proteomes" id="UP000825935"/>
    </source>
</evidence>
<sequence length="622" mass="69971">MACKLRWRTVKEEPSASGYAPSLSWDAGVVGLLQETAHQSQPWQLPAFEEQPRKENFNVPYTEEDASTYSNLLRRYSSLRDLRQGMQLHSFIITSGHIGHTFFCNLLIQMYSSCGALSEATSVFNSMPKNNVFSWNLLIGTLSQSDLYTHGAQSCYQHMQQKGIMPDQVTFVSTLSAFSDPKDLFPAHQLHTCMQSNNFSSDSIVGTALLNMYGKCGTSQTARRVFDQIQDKNVISWNAMFTVYTQHNDIKAAFELFSLMEMQGFIPNEVTFITFLPACTSQGNIAEVKRIHTRILHHNFESSVNLENALLDAYGKFGYLQLAWSVFIRMPERDVISWNVMSEAYLYQALNDEAFYLFYQMQEEDTLPDDVSCVSVLSACVNKVTLMQAKRAHIMLIHSEDELDVIAGTALVNMYGKCGYLEGAQQVFEGMPNKNIISWNAMIGACAQHGCKSRSLHIFYKMLEKGVRPTDATFFSLLHACSHTGFVEEAYHSFLMMVYIHHLTPTVEHYNCMIDLLGRAGQLDEAEAMIHVMTCPTSAASWAALLGGCSLHSDIDCGIRIINQVIKTNPENAAPFVVLSNIFASLGRLEEAEELQILRKTISNQQDVSVDFDFCEGEYIVN</sequence>
<reference evidence="3" key="1">
    <citation type="submission" date="2021-08" db="EMBL/GenBank/DDBJ databases">
        <title>WGS assembly of Ceratopteris richardii.</title>
        <authorList>
            <person name="Marchant D.B."/>
            <person name="Chen G."/>
            <person name="Jenkins J."/>
            <person name="Shu S."/>
            <person name="Leebens-Mack J."/>
            <person name="Grimwood J."/>
            <person name="Schmutz J."/>
            <person name="Soltis P."/>
            <person name="Soltis D."/>
            <person name="Chen Z.-H."/>
        </authorList>
    </citation>
    <scope>NUCLEOTIDE SEQUENCE</scope>
    <source>
        <strain evidence="3">Whitten #5841</strain>
        <tissue evidence="3">Leaf</tissue>
    </source>
</reference>
<dbReference type="InterPro" id="IPR011990">
    <property type="entry name" value="TPR-like_helical_dom_sf"/>
</dbReference>
<gene>
    <name evidence="3" type="ORF">KP509_11G086200</name>
</gene>
<dbReference type="OrthoDB" id="185373at2759"/>
<evidence type="ECO:0000256" key="1">
    <source>
        <dbReference type="ARBA" id="ARBA00022737"/>
    </source>
</evidence>
<proteinExistence type="predicted"/>
<dbReference type="FunFam" id="1.25.40.10:FF:000090">
    <property type="entry name" value="Pentatricopeptide repeat-containing protein, chloroplastic"/>
    <property type="match status" value="1"/>
</dbReference>
<organism evidence="3 4">
    <name type="scientific">Ceratopteris richardii</name>
    <name type="common">Triangle waterfern</name>
    <dbReference type="NCBI Taxonomy" id="49495"/>
    <lineage>
        <taxon>Eukaryota</taxon>
        <taxon>Viridiplantae</taxon>
        <taxon>Streptophyta</taxon>
        <taxon>Embryophyta</taxon>
        <taxon>Tracheophyta</taxon>
        <taxon>Polypodiopsida</taxon>
        <taxon>Polypodiidae</taxon>
        <taxon>Polypodiales</taxon>
        <taxon>Pteridineae</taxon>
        <taxon>Pteridaceae</taxon>
        <taxon>Parkerioideae</taxon>
        <taxon>Ceratopteris</taxon>
    </lineage>
</organism>
<dbReference type="Pfam" id="PF13041">
    <property type="entry name" value="PPR_2"/>
    <property type="match status" value="2"/>
</dbReference>
<name>A0A8T2TUN6_CERRI</name>
<accession>A0A8T2TUN6</accession>
<feature type="repeat" description="PPR" evidence="2">
    <location>
        <begin position="334"/>
        <end position="368"/>
    </location>
</feature>
<feature type="repeat" description="PPR" evidence="2">
    <location>
        <begin position="435"/>
        <end position="469"/>
    </location>
</feature>
<comment type="caution">
    <text evidence="3">The sequence shown here is derived from an EMBL/GenBank/DDBJ whole genome shotgun (WGS) entry which is preliminary data.</text>
</comment>
<dbReference type="InterPro" id="IPR002885">
    <property type="entry name" value="PPR_rpt"/>
</dbReference>
<evidence type="ECO:0008006" key="5">
    <source>
        <dbReference type="Google" id="ProtNLM"/>
    </source>
</evidence>
<dbReference type="EMBL" id="CM035416">
    <property type="protein sequence ID" value="KAH7426128.1"/>
    <property type="molecule type" value="Genomic_DNA"/>
</dbReference>
<feature type="repeat" description="PPR" evidence="2">
    <location>
        <begin position="233"/>
        <end position="267"/>
    </location>
</feature>
<dbReference type="Pfam" id="PF12854">
    <property type="entry name" value="PPR_1"/>
    <property type="match status" value="1"/>
</dbReference>
<dbReference type="GO" id="GO:0003723">
    <property type="term" value="F:RNA binding"/>
    <property type="evidence" value="ECO:0007669"/>
    <property type="project" value="InterPro"/>
</dbReference>
<dbReference type="Gene3D" id="1.25.40.10">
    <property type="entry name" value="Tetratricopeptide repeat domain"/>
    <property type="match status" value="4"/>
</dbReference>
<evidence type="ECO:0000256" key="2">
    <source>
        <dbReference type="PROSITE-ProRule" id="PRU00708"/>
    </source>
</evidence>
<dbReference type="FunFam" id="1.25.40.10:FF:000031">
    <property type="entry name" value="Pentatricopeptide repeat-containing protein mitochondrial"/>
    <property type="match status" value="1"/>
</dbReference>
<protein>
    <recommendedName>
        <fullName evidence="5">Pentatricopeptide repeat-containing protein</fullName>
    </recommendedName>
</protein>
<dbReference type="GO" id="GO:0009451">
    <property type="term" value="P:RNA modification"/>
    <property type="evidence" value="ECO:0007669"/>
    <property type="project" value="InterPro"/>
</dbReference>
<keyword evidence="1" id="KW-0677">Repeat</keyword>
<dbReference type="PANTHER" id="PTHR47926">
    <property type="entry name" value="PENTATRICOPEPTIDE REPEAT-CONTAINING PROTEIN"/>
    <property type="match status" value="1"/>
</dbReference>
<dbReference type="AlphaFoldDB" id="A0A8T2TUN6"/>